<evidence type="ECO:0000256" key="1">
    <source>
        <dbReference type="ARBA" id="ARBA00000135"/>
    </source>
</evidence>
<dbReference type="AlphaFoldDB" id="A0A1F7UJX4"/>
<dbReference type="Gene3D" id="3.40.220.10">
    <property type="entry name" value="Leucine Aminopeptidase, subunit E, domain 1"/>
    <property type="match status" value="1"/>
</dbReference>
<feature type="binding site" evidence="7">
    <location>
        <position position="355"/>
    </location>
    <ligand>
        <name>Mn(2+)</name>
        <dbReference type="ChEBI" id="CHEBI:29035"/>
        <label>2</label>
    </ligand>
</feature>
<dbReference type="NCBIfam" id="NF002074">
    <property type="entry name" value="PRK00913.1-4"/>
    <property type="match status" value="1"/>
</dbReference>
<dbReference type="EC" id="3.4.11.1" evidence="7"/>
<evidence type="ECO:0000259" key="8">
    <source>
        <dbReference type="Pfam" id="PF00883"/>
    </source>
</evidence>
<dbReference type="InterPro" id="IPR023042">
    <property type="entry name" value="Peptidase_M17_leu_NH2_pept"/>
</dbReference>
<feature type="binding site" evidence="7">
    <location>
        <position position="355"/>
    </location>
    <ligand>
        <name>Mn(2+)</name>
        <dbReference type="ChEBI" id="CHEBI:29035"/>
        <label>1</label>
    </ligand>
</feature>
<protein>
    <recommendedName>
        <fullName evidence="7">Probable cytosol aminopeptidase</fullName>
        <ecNumber evidence="7">3.4.11.1</ecNumber>
    </recommendedName>
    <alternativeName>
        <fullName evidence="7">Leucine aminopeptidase</fullName>
        <shortName evidence="7">LAP</shortName>
        <ecNumber evidence="7">3.4.11.10</ecNumber>
    </alternativeName>
    <alternativeName>
        <fullName evidence="7">Leucyl aminopeptidase</fullName>
    </alternativeName>
</protein>
<comment type="cofactor">
    <cofactor evidence="7">
        <name>Mn(2+)</name>
        <dbReference type="ChEBI" id="CHEBI:29035"/>
    </cofactor>
    <text evidence="7">Binds 2 manganese ions per subunit.</text>
</comment>
<dbReference type="PANTHER" id="PTHR11963:SF23">
    <property type="entry name" value="CYTOSOL AMINOPEPTIDASE"/>
    <property type="match status" value="1"/>
</dbReference>
<comment type="caution">
    <text evidence="10">The sequence shown here is derived from an EMBL/GenBank/DDBJ whole genome shotgun (WGS) entry which is preliminary data.</text>
</comment>
<feature type="binding site" evidence="7">
    <location>
        <position position="353"/>
    </location>
    <ligand>
        <name>Mn(2+)</name>
        <dbReference type="ChEBI" id="CHEBI:29035"/>
        <label>1</label>
    </ligand>
</feature>
<dbReference type="InterPro" id="IPR043472">
    <property type="entry name" value="Macro_dom-like"/>
</dbReference>
<gene>
    <name evidence="7" type="primary">pepA</name>
    <name evidence="10" type="ORF">A3F28_03090</name>
</gene>
<dbReference type="SUPFAM" id="SSF52949">
    <property type="entry name" value="Macro domain-like"/>
    <property type="match status" value="1"/>
</dbReference>
<feature type="binding site" evidence="7">
    <location>
        <position position="276"/>
    </location>
    <ligand>
        <name>Mn(2+)</name>
        <dbReference type="ChEBI" id="CHEBI:29035"/>
        <label>1</label>
    </ligand>
</feature>
<feature type="binding site" evidence="7">
    <location>
        <position position="294"/>
    </location>
    <ligand>
        <name>Mn(2+)</name>
        <dbReference type="ChEBI" id="CHEBI:29035"/>
        <label>2</label>
    </ligand>
</feature>
<keyword evidence="7" id="KW-0479">Metal-binding</keyword>
<dbReference type="SUPFAM" id="SSF53187">
    <property type="entry name" value="Zn-dependent exopeptidases"/>
    <property type="match status" value="1"/>
</dbReference>
<comment type="similarity">
    <text evidence="3 7">Belongs to the peptidase M17 family.</text>
</comment>
<feature type="domain" description="Peptidase M17 leucyl aminopeptidase N-terminal" evidence="9">
    <location>
        <begin position="19"/>
        <end position="147"/>
    </location>
</feature>
<dbReference type="InterPro" id="IPR011356">
    <property type="entry name" value="Leucine_aapep/pepB"/>
</dbReference>
<dbReference type="GO" id="GO:0005737">
    <property type="term" value="C:cytoplasm"/>
    <property type="evidence" value="ECO:0007669"/>
    <property type="project" value="UniProtKB-SubCell"/>
</dbReference>
<name>A0A1F7UJX4_9BACT</name>
<dbReference type="NCBIfam" id="NF002073">
    <property type="entry name" value="PRK00913.1-2"/>
    <property type="match status" value="1"/>
</dbReference>
<accession>A0A1F7UJX4</accession>
<comment type="catalytic activity">
    <reaction evidence="1 7">
        <text>Release of an N-terminal amino acid, Xaa-|-Yaa-, in which Xaa is preferably Leu, but may be other amino acids including Pro although not Arg or Lys, and Yaa may be Pro. Amino acid amides and methyl esters are also readily hydrolyzed, but rates on arylamides are exceedingly low.</text>
        <dbReference type="EC" id="3.4.11.1"/>
    </reaction>
</comment>
<organism evidence="10 11">
    <name type="scientific">Candidatus Uhrbacteria bacterium RIFCSPHIGHO2_12_FULL_57_11</name>
    <dbReference type="NCBI Taxonomy" id="1802398"/>
    <lineage>
        <taxon>Bacteria</taxon>
        <taxon>Candidatus Uhriibacteriota</taxon>
    </lineage>
</organism>
<dbReference type="PANTHER" id="PTHR11963">
    <property type="entry name" value="LEUCINE AMINOPEPTIDASE-RELATED"/>
    <property type="match status" value="1"/>
</dbReference>
<proteinExistence type="inferred from homology"/>
<dbReference type="GO" id="GO:0006508">
    <property type="term" value="P:proteolysis"/>
    <property type="evidence" value="ECO:0007669"/>
    <property type="project" value="UniProtKB-KW"/>
</dbReference>
<keyword evidence="7" id="KW-0963">Cytoplasm</keyword>
<dbReference type="Pfam" id="PF02789">
    <property type="entry name" value="Peptidase_M17_N"/>
    <property type="match status" value="1"/>
</dbReference>
<dbReference type="HAMAP" id="MF_00181">
    <property type="entry name" value="Cytosol_peptidase_M17"/>
    <property type="match status" value="1"/>
</dbReference>
<feature type="domain" description="Cytosol aminopeptidase" evidence="8">
    <location>
        <begin position="189"/>
        <end position="497"/>
    </location>
</feature>
<evidence type="ECO:0000259" key="9">
    <source>
        <dbReference type="Pfam" id="PF02789"/>
    </source>
</evidence>
<dbReference type="CDD" id="cd00433">
    <property type="entry name" value="Peptidase_M17"/>
    <property type="match status" value="1"/>
</dbReference>
<dbReference type="InterPro" id="IPR000819">
    <property type="entry name" value="Peptidase_M17_C"/>
</dbReference>
<reference evidence="10 11" key="1">
    <citation type="journal article" date="2016" name="Nat. Commun.">
        <title>Thousands of microbial genomes shed light on interconnected biogeochemical processes in an aquifer system.</title>
        <authorList>
            <person name="Anantharaman K."/>
            <person name="Brown C.T."/>
            <person name="Hug L.A."/>
            <person name="Sharon I."/>
            <person name="Castelle C.J."/>
            <person name="Probst A.J."/>
            <person name="Thomas B.C."/>
            <person name="Singh A."/>
            <person name="Wilkins M.J."/>
            <person name="Karaoz U."/>
            <person name="Brodie E.L."/>
            <person name="Williams K.H."/>
            <person name="Hubbard S.S."/>
            <person name="Banfield J.F."/>
        </authorList>
    </citation>
    <scope>NUCLEOTIDE SEQUENCE [LARGE SCALE GENOMIC DNA]</scope>
</reference>
<dbReference type="GO" id="GO:0070006">
    <property type="term" value="F:metalloaminopeptidase activity"/>
    <property type="evidence" value="ECO:0007669"/>
    <property type="project" value="InterPro"/>
</dbReference>
<keyword evidence="6 7" id="KW-0378">Hydrolase</keyword>
<evidence type="ECO:0000256" key="5">
    <source>
        <dbReference type="ARBA" id="ARBA00022670"/>
    </source>
</evidence>
<dbReference type="GO" id="GO:0030145">
    <property type="term" value="F:manganese ion binding"/>
    <property type="evidence" value="ECO:0007669"/>
    <property type="project" value="UniProtKB-UniRule"/>
</dbReference>
<evidence type="ECO:0000313" key="10">
    <source>
        <dbReference type="EMBL" id="OGL78024.1"/>
    </source>
</evidence>
<keyword evidence="7" id="KW-0464">Manganese</keyword>
<evidence type="ECO:0000256" key="6">
    <source>
        <dbReference type="ARBA" id="ARBA00022801"/>
    </source>
</evidence>
<keyword evidence="5 7" id="KW-0645">Protease</keyword>
<evidence type="ECO:0000313" key="11">
    <source>
        <dbReference type="Proteomes" id="UP000176598"/>
    </source>
</evidence>
<keyword evidence="4 7" id="KW-0031">Aminopeptidase</keyword>
<dbReference type="EC" id="3.4.11.10" evidence="7"/>
<evidence type="ECO:0000256" key="3">
    <source>
        <dbReference type="ARBA" id="ARBA00009528"/>
    </source>
</evidence>
<evidence type="ECO:0000256" key="4">
    <source>
        <dbReference type="ARBA" id="ARBA00022438"/>
    </source>
</evidence>
<comment type="catalytic activity">
    <reaction evidence="2 7">
        <text>Release of an N-terminal amino acid, preferentially leucine, but not glutamic or aspartic acids.</text>
        <dbReference type="EC" id="3.4.11.10"/>
    </reaction>
</comment>
<dbReference type="EMBL" id="MGEG01000047">
    <property type="protein sequence ID" value="OGL78024.1"/>
    <property type="molecule type" value="Genomic_DNA"/>
</dbReference>
<dbReference type="Pfam" id="PF00883">
    <property type="entry name" value="Peptidase_M17"/>
    <property type="match status" value="1"/>
</dbReference>
<sequence length="503" mass="53521">MEILLIKEDILKVPADILVVNLFEGVEKPSSAYGGIGRALGGIISQEIKDIHFQGKEGEMFTISTGGKIKAKRVLVVGLGDQKSFSDETIRRVYGTVIKNLRGKEVKTVAAILYGAGIGGRSAKDVASALIEGALLGSYDFSKYRGKESKKSEDKNIRELIIIENDAVKARAVAQGVGDAKLAAAATIYARDLVNEPASVCVPSHLVEHARAIAKGSQGKVRVKIFDREEIQRRGMGAFLAVAQGTSEAPYFIHLTYAPRGAKKRIALVGKGITFDSGGLQIKPGDSMATMKLDMSGAAAVLGVFSKITELAPRAEVHGIIAATENMPGPGAYKPGDICRALNGKTIEIGHTDAEGRVTLADSLSYAVRLKPDAIIDLATLTGACMVALGEEITGLMTNNQKLGAKLRECAEECGEKIWELPLAPEYKPLIKGTHGDIKNSASGRYGGAITAGLFLQEFVGEISWAPLDIAGPAWAERDTVPYIPKGGTGHGVRTLIKYLQRI</sequence>
<comment type="subcellular location">
    <subcellularLocation>
        <location evidence="7">Cytoplasm</location>
    </subcellularLocation>
</comment>
<evidence type="ECO:0000256" key="2">
    <source>
        <dbReference type="ARBA" id="ARBA00000967"/>
    </source>
</evidence>
<dbReference type="Gene3D" id="3.40.630.10">
    <property type="entry name" value="Zn peptidases"/>
    <property type="match status" value="1"/>
</dbReference>
<feature type="binding site" evidence="7">
    <location>
        <position position="271"/>
    </location>
    <ligand>
        <name>Mn(2+)</name>
        <dbReference type="ChEBI" id="CHEBI:29035"/>
        <label>2</label>
    </ligand>
</feature>
<feature type="active site" evidence="7">
    <location>
        <position position="283"/>
    </location>
</feature>
<dbReference type="PRINTS" id="PR00481">
    <property type="entry name" value="LAMNOPPTDASE"/>
</dbReference>
<evidence type="ECO:0000256" key="7">
    <source>
        <dbReference type="HAMAP-Rule" id="MF_00181"/>
    </source>
</evidence>
<comment type="function">
    <text evidence="7">Presumably involved in the processing and regular turnover of intracellular proteins. Catalyzes the removal of unsubstituted N-terminal amino acids from various peptides.</text>
</comment>
<dbReference type="Proteomes" id="UP000176598">
    <property type="component" value="Unassembled WGS sequence"/>
</dbReference>
<dbReference type="InterPro" id="IPR008283">
    <property type="entry name" value="Peptidase_M17_N"/>
</dbReference>
<feature type="active site" evidence="7">
    <location>
        <position position="357"/>
    </location>
</feature>
<feature type="binding site" evidence="7">
    <location>
        <position position="276"/>
    </location>
    <ligand>
        <name>Mn(2+)</name>
        <dbReference type="ChEBI" id="CHEBI:29035"/>
        <label>2</label>
    </ligand>
</feature>
<dbReference type="NCBIfam" id="NF002083">
    <property type="entry name" value="PRK00913.3-5"/>
    <property type="match status" value="1"/>
</dbReference>